<proteinExistence type="inferred from homology"/>
<evidence type="ECO:0000313" key="11">
    <source>
        <dbReference type="Proteomes" id="UP000007963"/>
    </source>
</evidence>
<dbReference type="InterPro" id="IPR002018">
    <property type="entry name" value="CarbesteraseB"/>
</dbReference>
<dbReference type="InterPro" id="IPR029058">
    <property type="entry name" value="AB_hydrolase_fold"/>
</dbReference>
<dbReference type="HOGENOM" id="CLU_006586_10_6_1"/>
<feature type="signal peptide" evidence="8">
    <location>
        <begin position="1"/>
        <end position="20"/>
    </location>
</feature>
<name>Q0C8P0_ASPTN</name>
<protein>
    <recommendedName>
        <fullName evidence="8">Carboxylic ester hydrolase</fullName>
        <ecNumber evidence="8">3.1.1.-</ecNumber>
    </recommendedName>
</protein>
<dbReference type="OMA" id="HTKVTIW"/>
<evidence type="ECO:0000256" key="3">
    <source>
        <dbReference type="ARBA" id="ARBA00022525"/>
    </source>
</evidence>
<dbReference type="EC" id="3.1.1.-" evidence="8"/>
<dbReference type="GO" id="GO:0005576">
    <property type="term" value="C:extracellular region"/>
    <property type="evidence" value="ECO:0007669"/>
    <property type="project" value="UniProtKB-SubCell"/>
</dbReference>
<evidence type="ECO:0000256" key="5">
    <source>
        <dbReference type="ARBA" id="ARBA00022801"/>
    </source>
</evidence>
<evidence type="ECO:0000256" key="2">
    <source>
        <dbReference type="ARBA" id="ARBA00005964"/>
    </source>
</evidence>
<keyword evidence="6" id="KW-0443">Lipid metabolism</keyword>
<keyword evidence="3" id="KW-0964">Secreted</keyword>
<evidence type="ECO:0000256" key="1">
    <source>
        <dbReference type="ARBA" id="ARBA00004613"/>
    </source>
</evidence>
<dbReference type="Proteomes" id="UP000007963">
    <property type="component" value="Unassembled WGS sequence"/>
</dbReference>
<dbReference type="Gene3D" id="3.40.50.1820">
    <property type="entry name" value="alpha/beta hydrolase"/>
    <property type="match status" value="1"/>
</dbReference>
<dbReference type="AlphaFoldDB" id="Q0C8P0"/>
<keyword evidence="5 8" id="KW-0378">Hydrolase</keyword>
<evidence type="ECO:0000256" key="6">
    <source>
        <dbReference type="ARBA" id="ARBA00023098"/>
    </source>
</evidence>
<sequence length="640" mass="70625">MNTYMLLVATVLAVFPWTHGAAPAPTVTIASPAATIIGLAGEVEKFPGIPFAKPPLGNLRFKPPVPLTEPYGVYEATKNRNICPQFIASTTDGNSLLPQFVATLINSPIFQKPVLAASEDCLYLNIHRPVAAKEGDDLPVLFYIYGGGFQLGWNSMYDGTPWVKKSVELGKPMIVVTVAYRIGGFGFLPGREIQEEGSSNAGLLDQRLGLQWVADNIRAFGGDPAKVTIWGESAGAWSVFDQMALYWGNNTHNGEALFRGAIMNSGSFLAADAIDCPKAQGIYDKVCFAYPSEYQVKLIRLQVVDSAGCSAAVDTLQCLRSLDYTTLLDATSSVPAMLGYQSLALSYLPRPDGVVLAESPDQLALMNKVANVPYIAGSQEDEGTLFALFQSNITTEKLLVDYLGDVFFPNSSQQVLQDFVSLYANISEDGAPFRTGKLWNIYPEFKRLAAVIGDHEFSLSRRIFLEASESMSPDVSTWSYMSSYDHGTPVLGTFHGSDLLQVFFGILPNYASDAFHAYYISFVNSLDPNDGNDGKYGYWPQWGDSHQLLNMYADHSELIPDDFRREAAAFLKDNIRDFRLRKWQQGAHLYQHIGWFKEISHILRIIDQPTLMKRSGGMDLVQVVMLVPSESVSNDVELTY</sequence>
<dbReference type="EMBL" id="CH476608">
    <property type="protein sequence ID" value="EAU30135.1"/>
    <property type="molecule type" value="Genomic_DNA"/>
</dbReference>
<evidence type="ECO:0000256" key="8">
    <source>
        <dbReference type="RuleBase" id="RU361235"/>
    </source>
</evidence>
<evidence type="ECO:0000256" key="4">
    <source>
        <dbReference type="ARBA" id="ARBA00022729"/>
    </source>
</evidence>
<feature type="chain" id="PRO_5005142426" description="Carboxylic ester hydrolase" evidence="8">
    <location>
        <begin position="21"/>
        <end position="640"/>
    </location>
</feature>
<dbReference type="GO" id="GO:0006629">
    <property type="term" value="P:lipid metabolic process"/>
    <property type="evidence" value="ECO:0007669"/>
    <property type="project" value="UniProtKB-KW"/>
</dbReference>
<evidence type="ECO:0000259" key="9">
    <source>
        <dbReference type="Pfam" id="PF00135"/>
    </source>
</evidence>
<dbReference type="GeneID" id="4354453"/>
<dbReference type="PROSITE" id="PS00122">
    <property type="entry name" value="CARBOXYLESTERASE_B_1"/>
    <property type="match status" value="1"/>
</dbReference>
<dbReference type="InterPro" id="IPR050309">
    <property type="entry name" value="Type-B_Carboxylest/Lipase"/>
</dbReference>
<comment type="similarity">
    <text evidence="2 8">Belongs to the type-B carboxylesterase/lipase family.</text>
</comment>
<comment type="subcellular location">
    <subcellularLocation>
        <location evidence="1">Secreted</location>
    </subcellularLocation>
</comment>
<gene>
    <name evidence="10" type="ORF">ATEG_09944</name>
</gene>
<evidence type="ECO:0000256" key="7">
    <source>
        <dbReference type="ARBA" id="ARBA00023180"/>
    </source>
</evidence>
<dbReference type="FunFam" id="3.40.50.1820:FF:000213">
    <property type="entry name" value="Carboxylic ester hydrolase"/>
    <property type="match status" value="1"/>
</dbReference>
<dbReference type="ESTHER" id="asptn-q0c8p0">
    <property type="family name" value="Fungal_carboxylesterase_lipase"/>
</dbReference>
<feature type="domain" description="Carboxylesterase type B" evidence="9">
    <location>
        <begin position="42"/>
        <end position="549"/>
    </location>
</feature>
<dbReference type="Pfam" id="PF00135">
    <property type="entry name" value="COesterase"/>
    <property type="match status" value="1"/>
</dbReference>
<dbReference type="SUPFAM" id="SSF53474">
    <property type="entry name" value="alpha/beta-Hydrolases"/>
    <property type="match status" value="1"/>
</dbReference>
<dbReference type="GO" id="GO:0016787">
    <property type="term" value="F:hydrolase activity"/>
    <property type="evidence" value="ECO:0007669"/>
    <property type="project" value="UniProtKB-KW"/>
</dbReference>
<dbReference type="VEuPathDB" id="FungiDB:ATEG_09944"/>
<reference evidence="11" key="1">
    <citation type="submission" date="2005-09" db="EMBL/GenBank/DDBJ databases">
        <title>Annotation of the Aspergillus terreus NIH2624 genome.</title>
        <authorList>
            <person name="Birren B.W."/>
            <person name="Lander E.S."/>
            <person name="Galagan J.E."/>
            <person name="Nusbaum C."/>
            <person name="Devon K."/>
            <person name="Henn M."/>
            <person name="Ma L.-J."/>
            <person name="Jaffe D.B."/>
            <person name="Butler J."/>
            <person name="Alvarez P."/>
            <person name="Gnerre S."/>
            <person name="Grabherr M."/>
            <person name="Kleber M."/>
            <person name="Mauceli E.W."/>
            <person name="Brockman W."/>
            <person name="Rounsley S."/>
            <person name="Young S.K."/>
            <person name="LaButti K."/>
            <person name="Pushparaj V."/>
            <person name="DeCaprio D."/>
            <person name="Crawford M."/>
            <person name="Koehrsen M."/>
            <person name="Engels R."/>
            <person name="Montgomery P."/>
            <person name="Pearson M."/>
            <person name="Howarth C."/>
            <person name="Larson L."/>
            <person name="Luoma S."/>
            <person name="White J."/>
            <person name="Alvarado L."/>
            <person name="Kodira C.D."/>
            <person name="Zeng Q."/>
            <person name="Oleary S."/>
            <person name="Yandava C."/>
            <person name="Denning D.W."/>
            <person name="Nierman W.C."/>
            <person name="Milne T."/>
            <person name="Madden K."/>
        </authorList>
    </citation>
    <scope>NUCLEOTIDE SEQUENCE [LARGE SCALE GENOMIC DNA]</scope>
    <source>
        <strain evidence="11">NIH 2624 / FGSC A1156</strain>
    </source>
</reference>
<organism evidence="10 11">
    <name type="scientific">Aspergillus terreus (strain NIH 2624 / FGSC A1156)</name>
    <dbReference type="NCBI Taxonomy" id="341663"/>
    <lineage>
        <taxon>Eukaryota</taxon>
        <taxon>Fungi</taxon>
        <taxon>Dikarya</taxon>
        <taxon>Ascomycota</taxon>
        <taxon>Pezizomycotina</taxon>
        <taxon>Eurotiomycetes</taxon>
        <taxon>Eurotiomycetidae</taxon>
        <taxon>Eurotiales</taxon>
        <taxon>Aspergillaceae</taxon>
        <taxon>Aspergillus</taxon>
        <taxon>Aspergillus subgen. Circumdati</taxon>
    </lineage>
</organism>
<dbReference type="RefSeq" id="XP_001218566.1">
    <property type="nucleotide sequence ID" value="XM_001218565.1"/>
</dbReference>
<evidence type="ECO:0000313" key="10">
    <source>
        <dbReference type="EMBL" id="EAU30135.1"/>
    </source>
</evidence>
<keyword evidence="7" id="KW-0325">Glycoprotein</keyword>
<dbReference type="PANTHER" id="PTHR11559">
    <property type="entry name" value="CARBOXYLESTERASE"/>
    <property type="match status" value="1"/>
</dbReference>
<dbReference type="eggNOG" id="KOG4389">
    <property type="taxonomic scope" value="Eukaryota"/>
</dbReference>
<accession>Q0C8P0</accession>
<dbReference type="STRING" id="341663.Q0C8P0"/>
<dbReference type="OrthoDB" id="408631at2759"/>
<keyword evidence="4 8" id="KW-0732">Signal</keyword>
<dbReference type="InterPro" id="IPR019826">
    <property type="entry name" value="Carboxylesterase_B_AS"/>
</dbReference>